<dbReference type="RefSeq" id="WP_253669808.1">
    <property type="nucleotide sequence ID" value="NZ_JAMTCP010000011.1"/>
</dbReference>
<dbReference type="SUPFAM" id="SSF46785">
    <property type="entry name" value="Winged helix' DNA-binding domain"/>
    <property type="match status" value="1"/>
</dbReference>
<dbReference type="InterPro" id="IPR004111">
    <property type="entry name" value="Repressor_TetR_C"/>
</dbReference>
<dbReference type="PANTHER" id="PTHR30055:SF151">
    <property type="entry name" value="TRANSCRIPTIONAL REGULATORY PROTEIN"/>
    <property type="match status" value="1"/>
</dbReference>
<keyword evidence="3" id="KW-0804">Transcription</keyword>
<dbReference type="CDD" id="cd07377">
    <property type="entry name" value="WHTH_GntR"/>
    <property type="match status" value="1"/>
</dbReference>
<dbReference type="PROSITE" id="PS50949">
    <property type="entry name" value="HTH_GNTR"/>
    <property type="match status" value="1"/>
</dbReference>
<evidence type="ECO:0000256" key="1">
    <source>
        <dbReference type="ARBA" id="ARBA00023015"/>
    </source>
</evidence>
<dbReference type="InterPro" id="IPR009057">
    <property type="entry name" value="Homeodomain-like_sf"/>
</dbReference>
<feature type="DNA-binding region" description="H-T-H motif" evidence="4">
    <location>
        <begin position="136"/>
        <end position="155"/>
    </location>
</feature>
<dbReference type="SUPFAM" id="SSF46689">
    <property type="entry name" value="Homeodomain-like"/>
    <property type="match status" value="1"/>
</dbReference>
<dbReference type="Gene3D" id="1.10.357.10">
    <property type="entry name" value="Tetracycline Repressor, domain 2"/>
    <property type="match status" value="1"/>
</dbReference>
<name>A0ABT1HTR0_STRSD</name>
<feature type="region of interest" description="Disordered" evidence="5">
    <location>
        <begin position="86"/>
        <end position="112"/>
    </location>
</feature>
<comment type="caution">
    <text evidence="8">The sequence shown here is derived from an EMBL/GenBank/DDBJ whole genome shotgun (WGS) entry which is preliminary data.</text>
</comment>
<proteinExistence type="predicted"/>
<sequence length="344" mass="37592">MPAASNPTERSERPGPPEPPYLRIVAEIRRRVTDGELAPGDPVPSVRQIAREWGVAHATATKALNTLRQQGVVRAEPRVGTVVAEGVHRPTAANTPTAAGSPAPRRAPAAEPELTRDRVVRAAIEIADAEGLAGLSMRVVAARLGVATMSLYRHVDGKDDLVQLMIDAVYGELRHPEPPPSGWRRRLEVGARELWALHRRHPWLAQPHVLTRPLPLPNIIRAAEWMLAALDGLGLDPTTMVDLHVLVHSFVQGLGANLEHEAQAAAVTGLTEDEWMDRQLPAFADLVATGRYPVFGSVLRAFARTGYDLDLDTVFELGLRALLDGHARVIEERAGQRTRRHSSE</sequence>
<keyword evidence="2 4" id="KW-0238">DNA-binding</keyword>
<dbReference type="Pfam" id="PF00440">
    <property type="entry name" value="TetR_N"/>
    <property type="match status" value="1"/>
</dbReference>
<dbReference type="InterPro" id="IPR036271">
    <property type="entry name" value="Tet_transcr_reg_TetR-rel_C_sf"/>
</dbReference>
<evidence type="ECO:0000259" key="6">
    <source>
        <dbReference type="PROSITE" id="PS50949"/>
    </source>
</evidence>
<dbReference type="Proteomes" id="UP001205311">
    <property type="component" value="Unassembled WGS sequence"/>
</dbReference>
<dbReference type="InterPro" id="IPR050109">
    <property type="entry name" value="HTH-type_TetR-like_transc_reg"/>
</dbReference>
<evidence type="ECO:0000313" key="9">
    <source>
        <dbReference type="Proteomes" id="UP001205311"/>
    </source>
</evidence>
<dbReference type="Pfam" id="PF02909">
    <property type="entry name" value="TetR_C_1"/>
    <property type="match status" value="1"/>
</dbReference>
<dbReference type="InterPro" id="IPR001647">
    <property type="entry name" value="HTH_TetR"/>
</dbReference>
<dbReference type="PANTHER" id="PTHR30055">
    <property type="entry name" value="HTH-TYPE TRANSCRIPTIONAL REGULATOR RUTR"/>
    <property type="match status" value="1"/>
</dbReference>
<keyword evidence="1" id="KW-0805">Transcription regulation</keyword>
<dbReference type="EMBL" id="JAMTCP010000011">
    <property type="protein sequence ID" value="MCP2258897.1"/>
    <property type="molecule type" value="Genomic_DNA"/>
</dbReference>
<gene>
    <name evidence="8" type="ORF">LX15_002595</name>
</gene>
<reference evidence="8 9" key="1">
    <citation type="submission" date="2022-06" db="EMBL/GenBank/DDBJ databases">
        <title>Genomic Encyclopedia of Archaeal and Bacterial Type Strains, Phase II (KMG-II): from individual species to whole genera.</title>
        <authorList>
            <person name="Goeker M."/>
        </authorList>
    </citation>
    <scope>NUCLEOTIDE SEQUENCE [LARGE SCALE GENOMIC DNA]</scope>
    <source>
        <strain evidence="8 9">DSM 40477</strain>
    </source>
</reference>
<evidence type="ECO:0000256" key="5">
    <source>
        <dbReference type="SAM" id="MobiDB-lite"/>
    </source>
</evidence>
<protein>
    <submittedName>
        <fullName evidence="8">Transcriptional regulator, TetR family</fullName>
    </submittedName>
</protein>
<feature type="domain" description="HTH gntR-type" evidence="6">
    <location>
        <begin position="18"/>
        <end position="86"/>
    </location>
</feature>
<evidence type="ECO:0000259" key="7">
    <source>
        <dbReference type="PROSITE" id="PS50977"/>
    </source>
</evidence>
<dbReference type="SMART" id="SM00345">
    <property type="entry name" value="HTH_GNTR"/>
    <property type="match status" value="1"/>
</dbReference>
<organism evidence="8 9">
    <name type="scientific">Streptoalloteichus tenebrarius (strain ATCC 17920 / DSM 40477 / JCM 4838 / CBS 697.72 / NBRC 16177 / NCIMB 11028 / NRRL B-12390 / A12253. 1 / ISP 5477)</name>
    <name type="common">Streptomyces tenebrarius</name>
    <dbReference type="NCBI Taxonomy" id="1933"/>
    <lineage>
        <taxon>Bacteria</taxon>
        <taxon>Bacillati</taxon>
        <taxon>Actinomycetota</taxon>
        <taxon>Actinomycetes</taxon>
        <taxon>Pseudonocardiales</taxon>
        <taxon>Pseudonocardiaceae</taxon>
        <taxon>Streptoalloteichus</taxon>
    </lineage>
</organism>
<keyword evidence="9" id="KW-1185">Reference proteome</keyword>
<dbReference type="Gene3D" id="1.10.10.10">
    <property type="entry name" value="Winged helix-like DNA-binding domain superfamily/Winged helix DNA-binding domain"/>
    <property type="match status" value="1"/>
</dbReference>
<dbReference type="InterPro" id="IPR000524">
    <property type="entry name" value="Tscrpt_reg_HTH_GntR"/>
</dbReference>
<evidence type="ECO:0000256" key="4">
    <source>
        <dbReference type="PROSITE-ProRule" id="PRU00335"/>
    </source>
</evidence>
<dbReference type="PROSITE" id="PS50977">
    <property type="entry name" value="HTH_TETR_2"/>
    <property type="match status" value="1"/>
</dbReference>
<feature type="region of interest" description="Disordered" evidence="5">
    <location>
        <begin position="1"/>
        <end position="21"/>
    </location>
</feature>
<accession>A0ABT1HTR0</accession>
<dbReference type="Gene3D" id="1.10.10.60">
    <property type="entry name" value="Homeodomain-like"/>
    <property type="match status" value="1"/>
</dbReference>
<dbReference type="InterPro" id="IPR036388">
    <property type="entry name" value="WH-like_DNA-bd_sf"/>
</dbReference>
<evidence type="ECO:0000256" key="2">
    <source>
        <dbReference type="ARBA" id="ARBA00023125"/>
    </source>
</evidence>
<dbReference type="SUPFAM" id="SSF48498">
    <property type="entry name" value="Tetracyclin repressor-like, C-terminal domain"/>
    <property type="match status" value="1"/>
</dbReference>
<dbReference type="Pfam" id="PF00392">
    <property type="entry name" value="GntR"/>
    <property type="match status" value="1"/>
</dbReference>
<evidence type="ECO:0000256" key="3">
    <source>
        <dbReference type="ARBA" id="ARBA00023163"/>
    </source>
</evidence>
<feature type="compositionally biased region" description="Low complexity" evidence="5">
    <location>
        <begin position="95"/>
        <end position="112"/>
    </location>
</feature>
<evidence type="ECO:0000313" key="8">
    <source>
        <dbReference type="EMBL" id="MCP2258897.1"/>
    </source>
</evidence>
<feature type="domain" description="HTH tetR-type" evidence="7">
    <location>
        <begin position="113"/>
        <end position="173"/>
    </location>
</feature>
<dbReference type="InterPro" id="IPR036390">
    <property type="entry name" value="WH_DNA-bd_sf"/>
</dbReference>